<dbReference type="RefSeq" id="WP_014779919.1">
    <property type="nucleotide sequence ID" value="NC_018012.1"/>
</dbReference>
<dbReference type="GO" id="GO:0001508">
    <property type="term" value="P:action potential"/>
    <property type="evidence" value="ECO:0007669"/>
    <property type="project" value="TreeGrafter"/>
</dbReference>
<evidence type="ECO:0000256" key="7">
    <source>
        <dbReference type="ARBA" id="ARBA00023303"/>
    </source>
</evidence>
<feature type="domain" description="Potassium channel" evidence="9">
    <location>
        <begin position="26"/>
        <end position="97"/>
    </location>
</feature>
<feature type="transmembrane region" description="Helical" evidence="8">
    <location>
        <begin position="20"/>
        <end position="39"/>
    </location>
</feature>
<dbReference type="SUPFAM" id="SSF81324">
    <property type="entry name" value="Voltage-gated potassium channels"/>
    <property type="match status" value="1"/>
</dbReference>
<dbReference type="HOGENOM" id="CLU_161866_0_0_6"/>
<dbReference type="GO" id="GO:0008076">
    <property type="term" value="C:voltage-gated potassium channel complex"/>
    <property type="evidence" value="ECO:0007669"/>
    <property type="project" value="InterPro"/>
</dbReference>
<keyword evidence="4 8" id="KW-1133">Transmembrane helix</keyword>
<evidence type="ECO:0000256" key="2">
    <source>
        <dbReference type="ARBA" id="ARBA00022448"/>
    </source>
</evidence>
<dbReference type="PANTHER" id="PTHR11537:SF254">
    <property type="entry name" value="POTASSIUM VOLTAGE-GATED CHANNEL PROTEIN SHAB"/>
    <property type="match status" value="1"/>
</dbReference>
<dbReference type="Gene3D" id="1.10.287.70">
    <property type="match status" value="1"/>
</dbReference>
<evidence type="ECO:0000259" key="9">
    <source>
        <dbReference type="Pfam" id="PF07885"/>
    </source>
</evidence>
<reference evidence="10 11" key="1">
    <citation type="submission" date="2012-06" db="EMBL/GenBank/DDBJ databases">
        <title>Complete sequence of Thiocystis violascens DSM 198.</title>
        <authorList>
            <consortium name="US DOE Joint Genome Institute"/>
            <person name="Lucas S."/>
            <person name="Han J."/>
            <person name="Lapidus A."/>
            <person name="Cheng J.-F."/>
            <person name="Goodwin L."/>
            <person name="Pitluck S."/>
            <person name="Peters L."/>
            <person name="Ovchinnikova G."/>
            <person name="Teshima H."/>
            <person name="Detter J.C."/>
            <person name="Han C."/>
            <person name="Tapia R."/>
            <person name="Land M."/>
            <person name="Hauser L."/>
            <person name="Kyrpides N."/>
            <person name="Ivanova N."/>
            <person name="Pagani I."/>
            <person name="Vogl K."/>
            <person name="Liu Z."/>
            <person name="Frigaard N.-U."/>
            <person name="Bryant D."/>
            <person name="Woyke T."/>
        </authorList>
    </citation>
    <scope>NUCLEOTIDE SEQUENCE [LARGE SCALE GENOMIC DNA]</scope>
    <source>
        <strain evidence="11">ATCC 17096 / DSM 198 / 6111</strain>
    </source>
</reference>
<organism evidence="10 11">
    <name type="scientific">Thiocystis violascens (strain ATCC 17096 / DSM 198 / 6111)</name>
    <name type="common">Chromatium violascens</name>
    <dbReference type="NCBI Taxonomy" id="765911"/>
    <lineage>
        <taxon>Bacteria</taxon>
        <taxon>Pseudomonadati</taxon>
        <taxon>Pseudomonadota</taxon>
        <taxon>Gammaproteobacteria</taxon>
        <taxon>Chromatiales</taxon>
        <taxon>Chromatiaceae</taxon>
        <taxon>Thiocystis</taxon>
    </lineage>
</organism>
<dbReference type="AlphaFoldDB" id="I3YEV6"/>
<evidence type="ECO:0000256" key="5">
    <source>
        <dbReference type="ARBA" id="ARBA00023065"/>
    </source>
</evidence>
<keyword evidence="5" id="KW-0406">Ion transport</keyword>
<feature type="transmembrane region" description="Helical" evidence="8">
    <location>
        <begin position="72"/>
        <end position="91"/>
    </location>
</feature>
<dbReference type="KEGG" id="tvi:Thivi_3674"/>
<keyword evidence="2" id="KW-0813">Transport</keyword>
<gene>
    <name evidence="10" type="ordered locus">Thivi_3674</name>
</gene>
<sequence length="118" mass="13113">MRDFLLFMHNLKEISHFVRYIFGFLVLILMLLALTLAWVEDLTMGDAFYFTFITGLTVGYGDITPVTRLGKIVSVAMAFVGVVTTGIYVAVASKAVQASIHGIRLSRGEFRPGQPDHE</sequence>
<dbReference type="OrthoDB" id="9813518at2"/>
<accession>I3YEV6</accession>
<evidence type="ECO:0000313" key="10">
    <source>
        <dbReference type="EMBL" id="AFL75524.1"/>
    </source>
</evidence>
<evidence type="ECO:0000256" key="8">
    <source>
        <dbReference type="SAM" id="Phobius"/>
    </source>
</evidence>
<dbReference type="Pfam" id="PF07885">
    <property type="entry name" value="Ion_trans_2"/>
    <property type="match status" value="1"/>
</dbReference>
<dbReference type="GO" id="GO:0005249">
    <property type="term" value="F:voltage-gated potassium channel activity"/>
    <property type="evidence" value="ECO:0007669"/>
    <property type="project" value="InterPro"/>
</dbReference>
<protein>
    <submittedName>
        <fullName evidence="10">Ion channel</fullName>
    </submittedName>
</protein>
<keyword evidence="7" id="KW-0407">Ion channel</keyword>
<keyword evidence="3 8" id="KW-0812">Transmembrane</keyword>
<keyword evidence="11" id="KW-1185">Reference proteome</keyword>
<evidence type="ECO:0000256" key="1">
    <source>
        <dbReference type="ARBA" id="ARBA00004141"/>
    </source>
</evidence>
<dbReference type="STRING" id="765911.Thivi_3674"/>
<evidence type="ECO:0000313" key="11">
    <source>
        <dbReference type="Proteomes" id="UP000006062"/>
    </source>
</evidence>
<evidence type="ECO:0000256" key="4">
    <source>
        <dbReference type="ARBA" id="ARBA00022989"/>
    </source>
</evidence>
<dbReference type="InterPro" id="IPR013099">
    <property type="entry name" value="K_chnl_dom"/>
</dbReference>
<evidence type="ECO:0000256" key="3">
    <source>
        <dbReference type="ARBA" id="ARBA00022692"/>
    </source>
</evidence>
<comment type="subcellular location">
    <subcellularLocation>
        <location evidence="1">Membrane</location>
        <topology evidence="1">Multi-pass membrane protein</topology>
    </subcellularLocation>
</comment>
<evidence type="ECO:0000256" key="6">
    <source>
        <dbReference type="ARBA" id="ARBA00023136"/>
    </source>
</evidence>
<dbReference type="PANTHER" id="PTHR11537">
    <property type="entry name" value="VOLTAGE-GATED POTASSIUM CHANNEL"/>
    <property type="match status" value="1"/>
</dbReference>
<dbReference type="eggNOG" id="ENOG5033K45">
    <property type="taxonomic scope" value="Bacteria"/>
</dbReference>
<proteinExistence type="predicted"/>
<dbReference type="EMBL" id="CP003154">
    <property type="protein sequence ID" value="AFL75524.1"/>
    <property type="molecule type" value="Genomic_DNA"/>
</dbReference>
<name>I3YEV6_THIV6</name>
<dbReference type="Proteomes" id="UP000006062">
    <property type="component" value="Chromosome"/>
</dbReference>
<dbReference type="InterPro" id="IPR028325">
    <property type="entry name" value="VG_K_chnl"/>
</dbReference>
<keyword evidence="6 8" id="KW-0472">Membrane</keyword>